<sequence length="160" mass="18218">MNFHVSGRVGKYFISVSHEARTPHARNKIWRTIYKCSSQEVKLEMLRASLNAVVSGSGFLAYVDTDLLTKTAVSKDLEQWSTEMGMQKAAELFRAIPFPFSLYVSPGFSRQTKVLFLLAHYKGNEEYVKQVLNNGFWSSPEDIVMIQEIGQALNLTIEYK</sequence>
<accession>A0A1F4SQQ7</accession>
<reference evidence="1 2" key="1">
    <citation type="journal article" date="2016" name="Nat. Commun.">
        <title>Thousands of microbial genomes shed light on interconnected biogeochemical processes in an aquifer system.</title>
        <authorList>
            <person name="Anantharaman K."/>
            <person name="Brown C.T."/>
            <person name="Hug L.A."/>
            <person name="Sharon I."/>
            <person name="Castelle C.J."/>
            <person name="Probst A.J."/>
            <person name="Thomas B.C."/>
            <person name="Singh A."/>
            <person name="Wilkins M.J."/>
            <person name="Karaoz U."/>
            <person name="Brodie E.L."/>
            <person name="Williams K.H."/>
            <person name="Hubbard S.S."/>
            <person name="Banfield J.F."/>
        </authorList>
    </citation>
    <scope>NUCLEOTIDE SEQUENCE [LARGE SCALE GENOMIC DNA]</scope>
</reference>
<dbReference type="EMBL" id="MEUB01000033">
    <property type="protein sequence ID" value="OGC22043.1"/>
    <property type="molecule type" value="Genomic_DNA"/>
</dbReference>
<dbReference type="Proteomes" id="UP000178417">
    <property type="component" value="Unassembled WGS sequence"/>
</dbReference>
<dbReference type="AlphaFoldDB" id="A0A1F4SQQ7"/>
<evidence type="ECO:0000313" key="1">
    <source>
        <dbReference type="EMBL" id="OGC22043.1"/>
    </source>
</evidence>
<gene>
    <name evidence="1" type="ORF">A2310_07080</name>
</gene>
<protein>
    <submittedName>
        <fullName evidence="1">Uncharacterized protein</fullName>
    </submittedName>
</protein>
<organism evidence="1 2">
    <name type="scientific">candidate division WOR-1 bacterium RIFOXYB2_FULL_37_13</name>
    <dbReference type="NCBI Taxonomy" id="1802579"/>
    <lineage>
        <taxon>Bacteria</taxon>
        <taxon>Bacillati</taxon>
        <taxon>Saganbacteria</taxon>
    </lineage>
</organism>
<evidence type="ECO:0000313" key="2">
    <source>
        <dbReference type="Proteomes" id="UP000178417"/>
    </source>
</evidence>
<comment type="caution">
    <text evidence="1">The sequence shown here is derived from an EMBL/GenBank/DDBJ whole genome shotgun (WGS) entry which is preliminary data.</text>
</comment>
<name>A0A1F4SQQ7_UNCSA</name>
<proteinExistence type="predicted"/>